<comment type="caution">
    <text evidence="1">The sequence shown here is derived from an EMBL/GenBank/DDBJ whole genome shotgun (WGS) entry which is preliminary data.</text>
</comment>
<keyword evidence="2" id="KW-1185">Reference proteome</keyword>
<dbReference type="RefSeq" id="WP_263334905.1">
    <property type="nucleotide sequence ID" value="NZ_JAOVQO010000006.1"/>
</dbReference>
<dbReference type="Proteomes" id="UP001209535">
    <property type="component" value="Unassembled WGS sequence"/>
</dbReference>
<protein>
    <submittedName>
        <fullName evidence="1">Uncharacterized protein</fullName>
    </submittedName>
</protein>
<proteinExistence type="predicted"/>
<reference evidence="1 2" key="1">
    <citation type="submission" date="2022-10" db="EMBL/GenBank/DDBJ databases">
        <title>Defluviimonas sp. nov., isolated from ocean surface sediments.</title>
        <authorList>
            <person name="He W."/>
            <person name="Wang L."/>
            <person name="Zhang D.-F."/>
        </authorList>
    </citation>
    <scope>NUCLEOTIDE SEQUENCE [LARGE SCALE GENOMIC DNA]</scope>
    <source>
        <strain evidence="1 2">WL0024</strain>
    </source>
</reference>
<evidence type="ECO:0000313" key="2">
    <source>
        <dbReference type="Proteomes" id="UP001209535"/>
    </source>
</evidence>
<gene>
    <name evidence="1" type="ORF">OEZ60_08110</name>
</gene>
<evidence type="ECO:0000313" key="1">
    <source>
        <dbReference type="EMBL" id="MCU9847968.1"/>
    </source>
</evidence>
<name>A0ABT2X1Y7_9RHOB</name>
<accession>A0ABT2X1Y7</accession>
<sequence length="62" mass="6805">MKLERQASHLAVVSGPFVAPLYPGAEKARDEAIRELQGLWSDTVDLAKQPGVLRRLHALLNA</sequence>
<organism evidence="1 2">
    <name type="scientific">Albidovulum salinarum</name>
    <dbReference type="NCBI Taxonomy" id="2984153"/>
    <lineage>
        <taxon>Bacteria</taxon>
        <taxon>Pseudomonadati</taxon>
        <taxon>Pseudomonadota</taxon>
        <taxon>Alphaproteobacteria</taxon>
        <taxon>Rhodobacterales</taxon>
        <taxon>Paracoccaceae</taxon>
        <taxon>Albidovulum</taxon>
    </lineage>
</organism>
<dbReference type="EMBL" id="JAOVQO010000006">
    <property type="protein sequence ID" value="MCU9847968.1"/>
    <property type="molecule type" value="Genomic_DNA"/>
</dbReference>